<dbReference type="Proteomes" id="UP001056012">
    <property type="component" value="Chromosome 3"/>
</dbReference>
<feature type="region of interest" description="Disordered" evidence="5">
    <location>
        <begin position="1"/>
        <end position="192"/>
    </location>
</feature>
<feature type="compositionally biased region" description="Polar residues" evidence="5">
    <location>
        <begin position="128"/>
        <end position="140"/>
    </location>
</feature>
<dbReference type="GO" id="GO:0003723">
    <property type="term" value="F:RNA binding"/>
    <property type="evidence" value="ECO:0007669"/>
    <property type="project" value="InterPro"/>
</dbReference>
<organism evidence="7 8">
    <name type="scientific">Curvularia clavata</name>
    <dbReference type="NCBI Taxonomy" id="95742"/>
    <lineage>
        <taxon>Eukaryota</taxon>
        <taxon>Fungi</taxon>
        <taxon>Dikarya</taxon>
        <taxon>Ascomycota</taxon>
        <taxon>Pezizomycotina</taxon>
        <taxon>Dothideomycetes</taxon>
        <taxon>Pleosporomycetidae</taxon>
        <taxon>Pleosporales</taxon>
        <taxon>Pleosporineae</taxon>
        <taxon>Pleosporaceae</taxon>
        <taxon>Curvularia</taxon>
    </lineage>
</organism>
<keyword evidence="8" id="KW-1185">Reference proteome</keyword>
<feature type="domain" description="C3H1-type" evidence="6">
    <location>
        <begin position="423"/>
        <end position="451"/>
    </location>
</feature>
<keyword evidence="3 4" id="KW-0862">Zinc</keyword>
<protein>
    <recommendedName>
        <fullName evidence="6">C3H1-type domain-containing protein</fullName>
    </recommendedName>
</protein>
<feature type="compositionally biased region" description="Basic and acidic residues" evidence="5">
    <location>
        <begin position="287"/>
        <end position="299"/>
    </location>
</feature>
<feature type="zinc finger region" description="C3H1-type" evidence="4">
    <location>
        <begin position="423"/>
        <end position="451"/>
    </location>
</feature>
<dbReference type="SMART" id="SM00356">
    <property type="entry name" value="ZnF_C3H1"/>
    <property type="match status" value="1"/>
</dbReference>
<dbReference type="InterPro" id="IPR036855">
    <property type="entry name" value="Znf_CCCH_sf"/>
</dbReference>
<evidence type="ECO:0000256" key="3">
    <source>
        <dbReference type="ARBA" id="ARBA00022833"/>
    </source>
</evidence>
<evidence type="ECO:0000256" key="2">
    <source>
        <dbReference type="ARBA" id="ARBA00022771"/>
    </source>
</evidence>
<dbReference type="PANTHER" id="PTHR13309:SF0">
    <property type="entry name" value="FMR1-INTERACTING PROTEIN NUFIP1"/>
    <property type="match status" value="1"/>
</dbReference>
<keyword evidence="2 4" id="KW-0863">Zinc-finger</keyword>
<dbReference type="AlphaFoldDB" id="A0A9Q9DSL0"/>
<evidence type="ECO:0000256" key="5">
    <source>
        <dbReference type="SAM" id="MobiDB-lite"/>
    </source>
</evidence>
<evidence type="ECO:0000256" key="1">
    <source>
        <dbReference type="ARBA" id="ARBA00022723"/>
    </source>
</evidence>
<dbReference type="OrthoDB" id="273070at2759"/>
<feature type="compositionally biased region" description="Low complexity" evidence="5">
    <location>
        <begin position="368"/>
        <end position="381"/>
    </location>
</feature>
<sequence length="490" mass="53479">MTFKFPPPPPPPPPKATSNEQTYASQRGGHNRGGSERGRGRGGNQNRGGGSYSAAGNTRGGHGQNRGRGDARGRGQRGGYQNNRGGRNHTADSNTGYTDSFSFNNTTTHEDNSSNTSEPYLQPAPSIHGQTGPQFSSSKHAGQKRKLTDRSGDSQPRKNGPQQSSKPPRAKAAVPPPVPSFGFSLPPLQPVTKTDNKKRKFALGLSEQVAQDEGSDEEDIDEEAAFSEKLKGGGFAFEHDGETISIQTGAEVAAWIKDRRKNFPTQKRIVEKQEEAARKRMAELDFLRRIKGKPQKEADPANSTQTQPSRGDDETEHDGMKQEAEKKRQEELATLRKKLHESMVKKQSAPVDLGVGYDSESESDEESSVLSESSVVSSSEASESESGFDADEDNEAPETTSSKIAPPPIKVPPAPAAVSRAETKTNKVCSNWRRNGRCPYLSKCKYQHPPREENIKHPGLYERMVEQELVKADQLALDAIKYLGQNGFLG</sequence>
<feature type="compositionally biased region" description="Gly residues" evidence="5">
    <location>
        <begin position="41"/>
        <end position="51"/>
    </location>
</feature>
<feature type="compositionally biased region" description="Basic and acidic residues" evidence="5">
    <location>
        <begin position="146"/>
        <end position="156"/>
    </location>
</feature>
<evidence type="ECO:0000313" key="7">
    <source>
        <dbReference type="EMBL" id="USP76869.1"/>
    </source>
</evidence>
<dbReference type="InterPro" id="IPR019496">
    <property type="entry name" value="NUFIP1_cons_dom"/>
</dbReference>
<name>A0A9Q9DSL0_CURCL</name>
<accession>A0A9Q9DSL0</accession>
<proteinExistence type="predicted"/>
<evidence type="ECO:0000256" key="4">
    <source>
        <dbReference type="PROSITE-ProRule" id="PRU00723"/>
    </source>
</evidence>
<dbReference type="InterPro" id="IPR000571">
    <property type="entry name" value="Znf_CCCH"/>
</dbReference>
<feature type="compositionally biased region" description="Low complexity" evidence="5">
    <location>
        <begin position="164"/>
        <end position="173"/>
    </location>
</feature>
<feature type="compositionally biased region" description="Pro residues" evidence="5">
    <location>
        <begin position="405"/>
        <end position="415"/>
    </location>
</feature>
<dbReference type="Pfam" id="PF10453">
    <property type="entry name" value="NUFIP1"/>
    <property type="match status" value="1"/>
</dbReference>
<dbReference type="GO" id="GO:0005634">
    <property type="term" value="C:nucleus"/>
    <property type="evidence" value="ECO:0007669"/>
    <property type="project" value="TreeGrafter"/>
</dbReference>
<feature type="region of interest" description="Disordered" evidence="5">
    <location>
        <begin position="287"/>
        <end position="425"/>
    </location>
</feature>
<dbReference type="InterPro" id="IPR039136">
    <property type="entry name" value="NUFIP1-like"/>
</dbReference>
<dbReference type="Gene3D" id="4.10.1000.10">
    <property type="entry name" value="Zinc finger, CCCH-type"/>
    <property type="match status" value="1"/>
</dbReference>
<feature type="compositionally biased region" description="Pro residues" evidence="5">
    <location>
        <begin position="1"/>
        <end position="15"/>
    </location>
</feature>
<dbReference type="PROSITE" id="PS50103">
    <property type="entry name" value="ZF_C3H1"/>
    <property type="match status" value="1"/>
</dbReference>
<reference evidence="7" key="1">
    <citation type="submission" date="2021-12" db="EMBL/GenBank/DDBJ databases">
        <title>Curvularia clavata genome.</title>
        <authorList>
            <person name="Cao Y."/>
        </authorList>
    </citation>
    <scope>NUCLEOTIDE SEQUENCE</scope>
    <source>
        <strain evidence="7">Yc1106</strain>
    </source>
</reference>
<dbReference type="EMBL" id="CP089276">
    <property type="protein sequence ID" value="USP76869.1"/>
    <property type="molecule type" value="Genomic_DNA"/>
</dbReference>
<feature type="compositionally biased region" description="Acidic residues" evidence="5">
    <location>
        <begin position="382"/>
        <end position="396"/>
    </location>
</feature>
<evidence type="ECO:0000259" key="6">
    <source>
        <dbReference type="PROSITE" id="PS50103"/>
    </source>
</evidence>
<dbReference type="GO" id="GO:0008270">
    <property type="term" value="F:zinc ion binding"/>
    <property type="evidence" value="ECO:0007669"/>
    <property type="project" value="UniProtKB-KW"/>
</dbReference>
<feature type="compositionally biased region" description="Polar residues" evidence="5">
    <location>
        <begin position="16"/>
        <end position="25"/>
    </location>
</feature>
<dbReference type="PANTHER" id="PTHR13309">
    <property type="entry name" value="NUCLEAR FRAGILE X MENTAL RETARDATION PROTEIN INTERACTING PROTEIN 1"/>
    <property type="match status" value="1"/>
</dbReference>
<dbReference type="GO" id="GO:0000492">
    <property type="term" value="P:box C/D snoRNP assembly"/>
    <property type="evidence" value="ECO:0007669"/>
    <property type="project" value="TreeGrafter"/>
</dbReference>
<dbReference type="VEuPathDB" id="FungiDB:yc1106_04143"/>
<gene>
    <name evidence="7" type="ORF">yc1106_04143</name>
</gene>
<feature type="compositionally biased region" description="Basic and acidic residues" evidence="5">
    <location>
        <begin position="317"/>
        <end position="344"/>
    </location>
</feature>
<dbReference type="SUPFAM" id="SSF90229">
    <property type="entry name" value="CCCH zinc finger"/>
    <property type="match status" value="1"/>
</dbReference>
<evidence type="ECO:0000313" key="8">
    <source>
        <dbReference type="Proteomes" id="UP001056012"/>
    </source>
</evidence>
<keyword evidence="1 4" id="KW-0479">Metal-binding</keyword>
<feature type="compositionally biased region" description="Polar residues" evidence="5">
    <location>
        <begin position="91"/>
        <end position="119"/>
    </location>
</feature>